<dbReference type="RefSeq" id="WP_344648718.1">
    <property type="nucleotide sequence ID" value="NZ_BAAAGX010000009.1"/>
</dbReference>
<proteinExistence type="predicted"/>
<evidence type="ECO:0000313" key="2">
    <source>
        <dbReference type="Proteomes" id="UP001500967"/>
    </source>
</evidence>
<gene>
    <name evidence="1" type="ORF">GCM10009539_22480</name>
</gene>
<reference evidence="1 2" key="1">
    <citation type="journal article" date="2019" name="Int. J. Syst. Evol. Microbiol.">
        <title>The Global Catalogue of Microorganisms (GCM) 10K type strain sequencing project: providing services to taxonomists for standard genome sequencing and annotation.</title>
        <authorList>
            <consortium name="The Broad Institute Genomics Platform"/>
            <consortium name="The Broad Institute Genome Sequencing Center for Infectious Disease"/>
            <person name="Wu L."/>
            <person name="Ma J."/>
        </authorList>
    </citation>
    <scope>NUCLEOTIDE SEQUENCE [LARGE SCALE GENOMIC DNA]</scope>
    <source>
        <strain evidence="1 2">JCM 10425</strain>
    </source>
</reference>
<comment type="caution">
    <text evidence="1">The sequence shown here is derived from an EMBL/GenBank/DDBJ whole genome shotgun (WGS) entry which is preliminary data.</text>
</comment>
<evidence type="ECO:0000313" key="1">
    <source>
        <dbReference type="EMBL" id="GAA0236690.1"/>
    </source>
</evidence>
<accession>A0ABN0U3F5</accession>
<sequence length="94" mass="10955">MASGTRPPVEFGLSLTIDEATYPIRMYGRSEDDLRAKFEADFGRQMPRYHRCLDEDRPAVRIEWGQVKEWSISKPELLRRWGSTLPQVEEQLSA</sequence>
<organism evidence="1 2">
    <name type="scientific">Cryptosporangium japonicum</name>
    <dbReference type="NCBI Taxonomy" id="80872"/>
    <lineage>
        <taxon>Bacteria</taxon>
        <taxon>Bacillati</taxon>
        <taxon>Actinomycetota</taxon>
        <taxon>Actinomycetes</taxon>
        <taxon>Cryptosporangiales</taxon>
        <taxon>Cryptosporangiaceae</taxon>
        <taxon>Cryptosporangium</taxon>
    </lineage>
</organism>
<dbReference type="EMBL" id="BAAAGX010000009">
    <property type="protein sequence ID" value="GAA0236690.1"/>
    <property type="molecule type" value="Genomic_DNA"/>
</dbReference>
<protein>
    <submittedName>
        <fullName evidence="1">Uncharacterized protein</fullName>
    </submittedName>
</protein>
<keyword evidence="2" id="KW-1185">Reference proteome</keyword>
<dbReference type="Proteomes" id="UP001500967">
    <property type="component" value="Unassembled WGS sequence"/>
</dbReference>
<name>A0ABN0U3F5_9ACTN</name>